<dbReference type="EMBL" id="JAQLOI010000001">
    <property type="protein sequence ID" value="MDB1122423.1"/>
    <property type="molecule type" value="Genomic_DNA"/>
</dbReference>
<dbReference type="Proteomes" id="UP001210678">
    <property type="component" value="Unassembled WGS sequence"/>
</dbReference>
<dbReference type="InterPro" id="IPR036291">
    <property type="entry name" value="NAD(P)-bd_dom_sf"/>
</dbReference>
<feature type="domain" description="NAD-dependent epimerase/dehydratase" evidence="1">
    <location>
        <begin position="4"/>
        <end position="222"/>
    </location>
</feature>
<name>A0ABT4YLM2_9VIBR</name>
<reference evidence="2 3" key="1">
    <citation type="submission" date="2023-01" db="EMBL/GenBank/DDBJ databases">
        <title>Vibrio sp. KJ40-1 sp.nov, isolated from marine algae.</title>
        <authorList>
            <person name="Butt M."/>
            <person name="Kim J.M.J."/>
            <person name="Jeon C.O.C."/>
        </authorList>
    </citation>
    <scope>NUCLEOTIDE SEQUENCE [LARGE SCALE GENOMIC DNA]</scope>
    <source>
        <strain evidence="2 3">KJ40-1</strain>
    </source>
</reference>
<organism evidence="2 3">
    <name type="scientific">Vibrio algarum</name>
    <dbReference type="NCBI Taxonomy" id="3020714"/>
    <lineage>
        <taxon>Bacteria</taxon>
        <taxon>Pseudomonadati</taxon>
        <taxon>Pseudomonadota</taxon>
        <taxon>Gammaproteobacteria</taxon>
        <taxon>Vibrionales</taxon>
        <taxon>Vibrionaceae</taxon>
        <taxon>Vibrio</taxon>
    </lineage>
</organism>
<dbReference type="InterPro" id="IPR050177">
    <property type="entry name" value="Lipid_A_modif_metabolic_enz"/>
</dbReference>
<sequence>MKKVLVTGGSGYFGSLLIEKLKEKGFDCAIFDINDTEDRTNDVTFFQGDIRDYESISEATKGMDIVFHNVAQVPLAKDRELFESVNGLGTENVLRASLESGVQKLVYTSSSAIFGVPKENPVTEYTQPTPGEEYGQAKYEGELKCHEYVKKGLDVSIIRPRTIMGHGRLGIFQILFEWVREGRNIPVFDGGNNVYQFIHADDLAEVCILSGMKKGPAIYNCGTDRFGTMREVLEALVVHANTGSKVRSVPMGPVVLGMKVTSAIGLSPLGAYHALMYGKSMYFDTTKVETEFSWQAKYSNIEMFIDSYNWYVENREKVLTPDGNASHHRSAVKQGVLNVVKRFL</sequence>
<gene>
    <name evidence="2" type="ORF">PGX00_01150</name>
</gene>
<dbReference type="PANTHER" id="PTHR43245">
    <property type="entry name" value="BIFUNCTIONAL POLYMYXIN RESISTANCE PROTEIN ARNA"/>
    <property type="match status" value="1"/>
</dbReference>
<accession>A0ABT4YLM2</accession>
<keyword evidence="3" id="KW-1185">Reference proteome</keyword>
<dbReference type="Gene3D" id="3.40.50.720">
    <property type="entry name" value="NAD(P)-binding Rossmann-like Domain"/>
    <property type="match status" value="1"/>
</dbReference>
<dbReference type="SUPFAM" id="SSF51735">
    <property type="entry name" value="NAD(P)-binding Rossmann-fold domains"/>
    <property type="match status" value="1"/>
</dbReference>
<evidence type="ECO:0000259" key="1">
    <source>
        <dbReference type="Pfam" id="PF01370"/>
    </source>
</evidence>
<evidence type="ECO:0000313" key="2">
    <source>
        <dbReference type="EMBL" id="MDB1122423.1"/>
    </source>
</evidence>
<dbReference type="Pfam" id="PF01370">
    <property type="entry name" value="Epimerase"/>
    <property type="match status" value="1"/>
</dbReference>
<evidence type="ECO:0000313" key="3">
    <source>
        <dbReference type="Proteomes" id="UP001210678"/>
    </source>
</evidence>
<protein>
    <submittedName>
        <fullName evidence="2">NAD-dependent epimerase/dehydratase family protein</fullName>
    </submittedName>
</protein>
<proteinExistence type="predicted"/>
<dbReference type="RefSeq" id="WP_272132154.1">
    <property type="nucleotide sequence ID" value="NZ_JAQLOI010000001.1"/>
</dbReference>
<dbReference type="InterPro" id="IPR001509">
    <property type="entry name" value="Epimerase_deHydtase"/>
</dbReference>
<comment type="caution">
    <text evidence="2">The sequence shown here is derived from an EMBL/GenBank/DDBJ whole genome shotgun (WGS) entry which is preliminary data.</text>
</comment>